<dbReference type="PANTHER" id="PTHR36766">
    <property type="entry name" value="PLANT BROAD-SPECTRUM MILDEW RESISTANCE PROTEIN RPW8"/>
    <property type="match status" value="1"/>
</dbReference>
<dbReference type="CDD" id="cd14798">
    <property type="entry name" value="RX-CC_like"/>
    <property type="match status" value="1"/>
</dbReference>
<dbReference type="Proteomes" id="UP001457282">
    <property type="component" value="Unassembled WGS sequence"/>
</dbReference>
<feature type="domain" description="Disease resistance protein winged helix" evidence="8">
    <location>
        <begin position="448"/>
        <end position="519"/>
    </location>
</feature>
<evidence type="ECO:0000259" key="6">
    <source>
        <dbReference type="Pfam" id="PF00931"/>
    </source>
</evidence>
<dbReference type="FunFam" id="3.40.50.300:FF:001091">
    <property type="entry name" value="Probable disease resistance protein At1g61300"/>
    <property type="match status" value="1"/>
</dbReference>
<dbReference type="InterPro" id="IPR042197">
    <property type="entry name" value="Apaf_helical"/>
</dbReference>
<protein>
    <recommendedName>
        <fullName evidence="12">P-loop containing nucleoside triphosphate hydrolase, leucine-rich repeat domain, L</fullName>
    </recommendedName>
</protein>
<evidence type="ECO:0000259" key="8">
    <source>
        <dbReference type="Pfam" id="PF23559"/>
    </source>
</evidence>
<evidence type="ECO:0000256" key="3">
    <source>
        <dbReference type="ARBA" id="ARBA00022741"/>
    </source>
</evidence>
<dbReference type="InterPro" id="IPR002182">
    <property type="entry name" value="NB-ARC"/>
</dbReference>
<dbReference type="InterPro" id="IPR027417">
    <property type="entry name" value="P-loop_NTPase"/>
</dbReference>
<evidence type="ECO:0000313" key="10">
    <source>
        <dbReference type="EMBL" id="KAK9923250.1"/>
    </source>
</evidence>
<dbReference type="InterPro" id="IPR036388">
    <property type="entry name" value="WH-like_DNA-bd_sf"/>
</dbReference>
<dbReference type="FunFam" id="1.10.10.10:FF:000322">
    <property type="entry name" value="Probable disease resistance protein At1g63360"/>
    <property type="match status" value="1"/>
</dbReference>
<reference evidence="10 11" key="1">
    <citation type="journal article" date="2023" name="G3 (Bethesda)">
        <title>A chromosome-length genome assembly and annotation of blackberry (Rubus argutus, cv. 'Hillquist').</title>
        <authorList>
            <person name="Bruna T."/>
            <person name="Aryal R."/>
            <person name="Dudchenko O."/>
            <person name="Sargent D.J."/>
            <person name="Mead D."/>
            <person name="Buti M."/>
            <person name="Cavallini A."/>
            <person name="Hytonen T."/>
            <person name="Andres J."/>
            <person name="Pham M."/>
            <person name="Weisz D."/>
            <person name="Mascagni F."/>
            <person name="Usai G."/>
            <person name="Natali L."/>
            <person name="Bassil N."/>
            <person name="Fernandez G.E."/>
            <person name="Lomsadze A."/>
            <person name="Armour M."/>
            <person name="Olukolu B."/>
            <person name="Poorten T."/>
            <person name="Britton C."/>
            <person name="Davik J."/>
            <person name="Ashrafi H."/>
            <person name="Aiden E.L."/>
            <person name="Borodovsky M."/>
            <person name="Worthington M."/>
        </authorList>
    </citation>
    <scope>NUCLEOTIDE SEQUENCE [LARGE SCALE GENOMIC DNA]</scope>
    <source>
        <strain evidence="10">PI 553951</strain>
    </source>
</reference>
<evidence type="ECO:0000256" key="1">
    <source>
        <dbReference type="ARBA" id="ARBA00022614"/>
    </source>
</evidence>
<keyword evidence="4" id="KW-0611">Plant defense</keyword>
<dbReference type="InterPro" id="IPR056789">
    <property type="entry name" value="LRR_R13L1-DRL21"/>
</dbReference>
<evidence type="ECO:0000313" key="11">
    <source>
        <dbReference type="Proteomes" id="UP001457282"/>
    </source>
</evidence>
<dbReference type="InterPro" id="IPR041118">
    <property type="entry name" value="Rx_N"/>
</dbReference>
<dbReference type="Pfam" id="PF00931">
    <property type="entry name" value="NB-ARC"/>
    <property type="match status" value="1"/>
</dbReference>
<dbReference type="PANTHER" id="PTHR36766:SF45">
    <property type="entry name" value="NB-ARC DOMAIN-CONTAINING PROTEIN"/>
    <property type="match status" value="1"/>
</dbReference>
<keyword evidence="5" id="KW-0067">ATP-binding</keyword>
<sequence>MADALISFLIEQLASTALEQIKENVRLVLDVENEVDQFIESLKTIQAVLKDAEKRRVKEAVVQDWLDKLKGVSYDMDNVLDVWNTRALKQHIEKQENEGEGALVNKKKVRFSIPSSSNCFCFGQGSHGIVVRHDIAQTIKQLNIRLTSIAEDRQRYQFQSTTTSGIEQPQRPKTSSLVDVSKIFGREHEKHTLITMLLGPSTSTGEEERGPLVIPVVGMGGMGKTTLAQLAYNAENVKDHFEKSIWICVSDPFDEIQIAKAIIGDDGTPISNEMDALMRSVSKFVEGKRFLLVLDDVWTEDDTKWEQLKLALMSSAKGSRILVTTRKETVVRMMGATTHMIHLEKLSEKNCSSLFYHIAFLDREKDKSGLFEAIGDEIVRKCDGLPLAAKTLGSLMRFKNTPKEWRDVLDSEMWEIEVVEEKVFRPLLLSYFDLTSEIKLCLLYCVSFPKDYEINKDNLIELWMSQNYLNSKKNKLDKRSIGQEYFDNLVMRSFFQDFQMDDYGNLRNCKMHDIVHDFVQFLTKNECFIVEPKGSNQAIVLSSDSVHHLTLMLAAEGPLSLPTPFHTCKKLRSLTIFNKGKVTTINGDLILQLKCLRALNLSRSGVEEVPKEIGEILHLRYIDLSWNKYLKELPGAMCNLCNLETLHLESCYSLEKLPKAMGKLINLKHLYIQYSGISGLPKGLGRLTDLQILDRFVCGGGGDDNEILELGDMGSIKQLQGTLFIGGLGNVKDVHEAQKAQLDNKKHLLELILDFGESESEEQQRISDVEVLNELRPHQHLKILRVNWYQGSSVPPNWIMSLQHLTHLTLWGFQYCESLPPLGKLLYLEVLCIAFMRSVEKVGIELLGIEETQTSPFTATAFPKLKQLQLEWMEGWEEWEGVGDDCLVTIMPCLSSLEIFMAHKLKQLPDFLHNRQLLHLMVGEVHPSLLEQVHQLEEHAHSI</sequence>
<dbReference type="InterPro" id="IPR058922">
    <property type="entry name" value="WHD_DRP"/>
</dbReference>
<dbReference type="InterPro" id="IPR038005">
    <property type="entry name" value="RX-like_CC"/>
</dbReference>
<gene>
    <name evidence="10" type="ORF">M0R45_031680</name>
</gene>
<dbReference type="PRINTS" id="PR00364">
    <property type="entry name" value="DISEASERSIST"/>
</dbReference>
<dbReference type="Gene3D" id="1.10.10.10">
    <property type="entry name" value="Winged helix-like DNA-binding domain superfamily/Winged helix DNA-binding domain"/>
    <property type="match status" value="1"/>
</dbReference>
<evidence type="ECO:0000256" key="5">
    <source>
        <dbReference type="ARBA" id="ARBA00022840"/>
    </source>
</evidence>
<feature type="domain" description="Disease resistance N-terminal" evidence="7">
    <location>
        <begin position="6"/>
        <end position="97"/>
    </location>
</feature>
<evidence type="ECO:0000259" key="7">
    <source>
        <dbReference type="Pfam" id="PF18052"/>
    </source>
</evidence>
<dbReference type="Pfam" id="PF25019">
    <property type="entry name" value="LRR_R13L1-DRL21"/>
    <property type="match status" value="1"/>
</dbReference>
<keyword evidence="2" id="KW-0677">Repeat</keyword>
<dbReference type="SUPFAM" id="SSF52540">
    <property type="entry name" value="P-loop containing nucleoside triphosphate hydrolases"/>
    <property type="match status" value="1"/>
</dbReference>
<keyword evidence="3" id="KW-0547">Nucleotide-binding</keyword>
<dbReference type="Gene3D" id="3.40.50.300">
    <property type="entry name" value="P-loop containing nucleotide triphosphate hydrolases"/>
    <property type="match status" value="1"/>
</dbReference>
<keyword evidence="1" id="KW-0433">Leucine-rich repeat</keyword>
<evidence type="ECO:0008006" key="12">
    <source>
        <dbReference type="Google" id="ProtNLM"/>
    </source>
</evidence>
<keyword evidence="11" id="KW-1185">Reference proteome</keyword>
<accession>A0AAW1WIW1</accession>
<dbReference type="Pfam" id="PF18052">
    <property type="entry name" value="Rx_N"/>
    <property type="match status" value="1"/>
</dbReference>
<dbReference type="Pfam" id="PF23559">
    <property type="entry name" value="WHD_DRP"/>
    <property type="match status" value="1"/>
</dbReference>
<dbReference type="Gene3D" id="1.10.8.430">
    <property type="entry name" value="Helical domain of apoptotic protease-activating factors"/>
    <property type="match status" value="1"/>
</dbReference>
<name>A0AAW1WIW1_RUBAR</name>
<dbReference type="AlphaFoldDB" id="A0AAW1WIW1"/>
<dbReference type="GO" id="GO:0043531">
    <property type="term" value="F:ADP binding"/>
    <property type="evidence" value="ECO:0007669"/>
    <property type="project" value="InterPro"/>
</dbReference>
<dbReference type="GO" id="GO:0005524">
    <property type="term" value="F:ATP binding"/>
    <property type="evidence" value="ECO:0007669"/>
    <property type="project" value="UniProtKB-KW"/>
</dbReference>
<dbReference type="EMBL" id="JBEDUW010000006">
    <property type="protein sequence ID" value="KAK9923250.1"/>
    <property type="molecule type" value="Genomic_DNA"/>
</dbReference>
<dbReference type="Gene3D" id="1.20.5.4130">
    <property type="match status" value="1"/>
</dbReference>
<organism evidence="10 11">
    <name type="scientific">Rubus argutus</name>
    <name type="common">Southern blackberry</name>
    <dbReference type="NCBI Taxonomy" id="59490"/>
    <lineage>
        <taxon>Eukaryota</taxon>
        <taxon>Viridiplantae</taxon>
        <taxon>Streptophyta</taxon>
        <taxon>Embryophyta</taxon>
        <taxon>Tracheophyta</taxon>
        <taxon>Spermatophyta</taxon>
        <taxon>Magnoliopsida</taxon>
        <taxon>eudicotyledons</taxon>
        <taxon>Gunneridae</taxon>
        <taxon>Pentapetalae</taxon>
        <taxon>rosids</taxon>
        <taxon>fabids</taxon>
        <taxon>Rosales</taxon>
        <taxon>Rosaceae</taxon>
        <taxon>Rosoideae</taxon>
        <taxon>Rosoideae incertae sedis</taxon>
        <taxon>Rubus</taxon>
    </lineage>
</organism>
<dbReference type="InterPro" id="IPR032675">
    <property type="entry name" value="LRR_dom_sf"/>
</dbReference>
<feature type="domain" description="NB-ARC" evidence="6">
    <location>
        <begin position="208"/>
        <end position="361"/>
    </location>
</feature>
<dbReference type="Gene3D" id="3.80.10.10">
    <property type="entry name" value="Ribonuclease Inhibitor"/>
    <property type="match status" value="2"/>
</dbReference>
<comment type="caution">
    <text evidence="10">The sequence shown here is derived from an EMBL/GenBank/DDBJ whole genome shotgun (WGS) entry which is preliminary data.</text>
</comment>
<evidence type="ECO:0000259" key="9">
    <source>
        <dbReference type="Pfam" id="PF25019"/>
    </source>
</evidence>
<dbReference type="SUPFAM" id="SSF52058">
    <property type="entry name" value="L domain-like"/>
    <property type="match status" value="1"/>
</dbReference>
<evidence type="ECO:0000256" key="2">
    <source>
        <dbReference type="ARBA" id="ARBA00022737"/>
    </source>
</evidence>
<evidence type="ECO:0000256" key="4">
    <source>
        <dbReference type="ARBA" id="ARBA00022821"/>
    </source>
</evidence>
<dbReference type="GO" id="GO:0006952">
    <property type="term" value="P:defense response"/>
    <property type="evidence" value="ECO:0007669"/>
    <property type="project" value="UniProtKB-KW"/>
</dbReference>
<proteinExistence type="predicted"/>
<dbReference type="GO" id="GO:0051707">
    <property type="term" value="P:response to other organism"/>
    <property type="evidence" value="ECO:0007669"/>
    <property type="project" value="UniProtKB-ARBA"/>
</dbReference>
<feature type="domain" description="R13L1/DRL21-like LRR repeat region" evidence="9">
    <location>
        <begin position="711"/>
        <end position="835"/>
    </location>
</feature>